<gene>
    <name evidence="1" type="ORF">SURPRISE13_214</name>
</gene>
<proteinExistence type="predicted"/>
<organism evidence="1">
    <name type="scientific">Burkholderia phage vB_BgluM-SURPRISE13</name>
    <dbReference type="NCBI Taxonomy" id="3159457"/>
    <lineage>
        <taxon>Viruses</taxon>
    </lineage>
</organism>
<protein>
    <submittedName>
        <fullName evidence="1">Uncharacterized protein</fullName>
    </submittedName>
</protein>
<evidence type="ECO:0000313" key="1">
    <source>
        <dbReference type="EMBL" id="XBS47599.1"/>
    </source>
</evidence>
<sequence length="344" mass="38833">MNNENIIKMNNVILRALFNKGQETTCTLAAIKLHIKKAGIEATQDEVLIQLYAMENNGELQKTKNSNDWDAWGLSLVTRTNMFRVMEQNPLVFDDERLEAIEKMNSNDARLEATRTLTQERINAAYGISPAGEMKMNKKNVLTINVKTNSDEAVEAKMTSNYEEGRTKIVGLNNLFAVGLIHAHYEFEASDVQDEDIGNGTGYYDPLTSAVFIDEQGVAVSGTKTVRFLDEKSYRRLYIIVVHPGMNVIIHDRFSFTEKGFAGTLVCTTGVNCARQAIGMEPAWAEGCLYDFVMACRMFGFEYDRRSNEVYMPRRRVENAFEIGLQGAQEITNRIRKMQGAQAE</sequence>
<accession>A0AAU7PFE3</accession>
<reference evidence="1" key="1">
    <citation type="submission" date="2024-05" db="EMBL/GenBank/DDBJ databases">
        <title>Isolation and characterization of the novel Burkholderia jumbo bacteriophage Surprise13.</title>
        <authorList>
            <person name="Supina B.S.I."/>
            <person name="Dennis J."/>
        </authorList>
    </citation>
    <scope>NUCLEOTIDE SEQUENCE</scope>
</reference>
<name>A0AAU7PFE3_9VIRU</name>
<dbReference type="EMBL" id="PP856017">
    <property type="protein sequence ID" value="XBS47599.1"/>
    <property type="molecule type" value="Genomic_DNA"/>
</dbReference>